<dbReference type="AlphaFoldDB" id="A0A9D4ZCL3"/>
<dbReference type="GO" id="GO:0003700">
    <property type="term" value="F:DNA-binding transcription factor activity"/>
    <property type="evidence" value="ECO:0007669"/>
    <property type="project" value="InterPro"/>
</dbReference>
<dbReference type="Proteomes" id="UP000886520">
    <property type="component" value="Chromosome 15"/>
</dbReference>
<name>A0A9D4ZCL3_ADICA</name>
<evidence type="ECO:0000313" key="2">
    <source>
        <dbReference type="Proteomes" id="UP000886520"/>
    </source>
</evidence>
<dbReference type="Gene3D" id="3.30.730.10">
    <property type="entry name" value="AP2/ERF domain"/>
    <property type="match status" value="1"/>
</dbReference>
<organism evidence="1 2">
    <name type="scientific">Adiantum capillus-veneris</name>
    <name type="common">Maidenhair fern</name>
    <dbReference type="NCBI Taxonomy" id="13818"/>
    <lineage>
        <taxon>Eukaryota</taxon>
        <taxon>Viridiplantae</taxon>
        <taxon>Streptophyta</taxon>
        <taxon>Embryophyta</taxon>
        <taxon>Tracheophyta</taxon>
        <taxon>Polypodiopsida</taxon>
        <taxon>Polypodiidae</taxon>
        <taxon>Polypodiales</taxon>
        <taxon>Pteridineae</taxon>
        <taxon>Pteridaceae</taxon>
        <taxon>Vittarioideae</taxon>
        <taxon>Adiantum</taxon>
    </lineage>
</organism>
<proteinExistence type="predicted"/>
<protein>
    <submittedName>
        <fullName evidence="1">Uncharacterized protein</fullName>
    </submittedName>
</protein>
<gene>
    <name evidence="1" type="ORF">GOP47_0015383</name>
</gene>
<feature type="non-terminal residue" evidence="1">
    <location>
        <position position="131"/>
    </location>
</feature>
<dbReference type="EMBL" id="JABFUD020000015">
    <property type="protein sequence ID" value="KAI5069082.1"/>
    <property type="molecule type" value="Genomic_DNA"/>
</dbReference>
<evidence type="ECO:0000313" key="1">
    <source>
        <dbReference type="EMBL" id="KAI5069082.1"/>
    </source>
</evidence>
<dbReference type="InterPro" id="IPR036955">
    <property type="entry name" value="AP2/ERF_dom_sf"/>
</dbReference>
<comment type="caution">
    <text evidence="1">The sequence shown here is derived from an EMBL/GenBank/DDBJ whole genome shotgun (WGS) entry which is preliminary data.</text>
</comment>
<keyword evidence="2" id="KW-1185">Reference proteome</keyword>
<sequence>GVLTLQKAPPNVVEYLDTEEEAAQQYDIAIIHQKGSDAPTNFDTGSRFELDPARASISLRYTIQPGGSHEHEVARAKRSVLNCAVGDGGRAERSGFVSNEDEVALGQNAVLNCTVGDGGYIGSLITSVQMS</sequence>
<reference evidence="1" key="1">
    <citation type="submission" date="2021-01" db="EMBL/GenBank/DDBJ databases">
        <title>Adiantum capillus-veneris genome.</title>
        <authorList>
            <person name="Fang Y."/>
            <person name="Liao Q."/>
        </authorList>
    </citation>
    <scope>NUCLEOTIDE SEQUENCE</scope>
    <source>
        <strain evidence="1">H3</strain>
        <tissue evidence="1">Leaf</tissue>
    </source>
</reference>
<accession>A0A9D4ZCL3</accession>